<feature type="domain" description="PilZ" evidence="1">
    <location>
        <begin position="112"/>
        <end position="198"/>
    </location>
</feature>
<dbReference type="RefSeq" id="WP_082924197.1">
    <property type="nucleotide sequence ID" value="NZ_BMIO01000024.1"/>
</dbReference>
<evidence type="ECO:0000259" key="1">
    <source>
        <dbReference type="Pfam" id="PF07238"/>
    </source>
</evidence>
<dbReference type="InterPro" id="IPR009875">
    <property type="entry name" value="PilZ_domain"/>
</dbReference>
<dbReference type="SUPFAM" id="SSF141371">
    <property type="entry name" value="PilZ domain-like"/>
    <property type="match status" value="2"/>
</dbReference>
<evidence type="ECO:0000313" key="2">
    <source>
        <dbReference type="EMBL" id="GGD54619.1"/>
    </source>
</evidence>
<dbReference type="OrthoDB" id="7407798at2"/>
<dbReference type="AlphaFoldDB" id="A0A916YP24"/>
<sequence length="210" mass="22879">MTFHDPASFSGTERRRDDDNRTLTVYRPCALEIGECLYPGLVRNVSEYGAQIEIFGDFEDGASIIYDDGVRGAIEGHILWRKGGLYGIRNVARASVYTERYFERGNSYRSIRIPVELASTAWIEGQAKPSVVSNISLSGAQIDGLIPAELKVGSLCTIKVASIGEVACTVRWVGPRSFGVKFSKSLNIKQLSEILNAVREAKSAGATLAA</sequence>
<dbReference type="Proteomes" id="UP000598997">
    <property type="component" value="Unassembled WGS sequence"/>
</dbReference>
<organism evidence="2 3">
    <name type="scientific">Croceicoccus pelagius</name>
    <dbReference type="NCBI Taxonomy" id="1703341"/>
    <lineage>
        <taxon>Bacteria</taxon>
        <taxon>Pseudomonadati</taxon>
        <taxon>Pseudomonadota</taxon>
        <taxon>Alphaproteobacteria</taxon>
        <taxon>Sphingomonadales</taxon>
        <taxon>Erythrobacteraceae</taxon>
        <taxon>Croceicoccus</taxon>
    </lineage>
</organism>
<name>A0A916YP24_9SPHN</name>
<evidence type="ECO:0000313" key="3">
    <source>
        <dbReference type="Proteomes" id="UP000598997"/>
    </source>
</evidence>
<gene>
    <name evidence="2" type="ORF">GCM10010989_30970</name>
</gene>
<dbReference type="Pfam" id="PF07238">
    <property type="entry name" value="PilZ"/>
    <property type="match status" value="1"/>
</dbReference>
<reference evidence="2 3" key="1">
    <citation type="journal article" date="2014" name="Int. J. Syst. Evol. Microbiol.">
        <title>Complete genome sequence of Corynebacterium casei LMG S-19264T (=DSM 44701T), isolated from a smear-ripened cheese.</title>
        <authorList>
            <consortium name="US DOE Joint Genome Institute (JGI-PGF)"/>
            <person name="Walter F."/>
            <person name="Albersmeier A."/>
            <person name="Kalinowski J."/>
            <person name="Ruckert C."/>
        </authorList>
    </citation>
    <scope>NUCLEOTIDE SEQUENCE [LARGE SCALE GENOMIC DNA]</scope>
    <source>
        <strain evidence="2 3">CGMCC 1.15358</strain>
    </source>
</reference>
<protein>
    <recommendedName>
        <fullName evidence="1">PilZ domain-containing protein</fullName>
    </recommendedName>
</protein>
<keyword evidence="3" id="KW-1185">Reference proteome</keyword>
<proteinExistence type="predicted"/>
<dbReference type="EMBL" id="BMIO01000024">
    <property type="protein sequence ID" value="GGD54619.1"/>
    <property type="molecule type" value="Genomic_DNA"/>
</dbReference>
<comment type="caution">
    <text evidence="2">The sequence shown here is derived from an EMBL/GenBank/DDBJ whole genome shotgun (WGS) entry which is preliminary data.</text>
</comment>
<accession>A0A916YP24</accession>
<dbReference type="GO" id="GO:0035438">
    <property type="term" value="F:cyclic-di-GMP binding"/>
    <property type="evidence" value="ECO:0007669"/>
    <property type="project" value="InterPro"/>
</dbReference>